<dbReference type="GO" id="GO:0003682">
    <property type="term" value="F:chromatin binding"/>
    <property type="evidence" value="ECO:0007669"/>
    <property type="project" value="TreeGrafter"/>
</dbReference>
<dbReference type="PANTHER" id="PTHR46459:SF1">
    <property type="entry name" value="E1A-BINDING PROTEIN P400"/>
    <property type="match status" value="1"/>
</dbReference>
<feature type="compositionally biased region" description="Basic and acidic residues" evidence="3">
    <location>
        <begin position="337"/>
        <end position="349"/>
    </location>
</feature>
<evidence type="ECO:0000256" key="2">
    <source>
        <dbReference type="ARBA" id="ARBA00023242"/>
    </source>
</evidence>
<feature type="compositionally biased region" description="Polar residues" evidence="3">
    <location>
        <begin position="471"/>
        <end position="481"/>
    </location>
</feature>
<dbReference type="Pfam" id="PF07529">
    <property type="entry name" value="HSA"/>
    <property type="match status" value="1"/>
</dbReference>
<feature type="compositionally biased region" description="Polar residues" evidence="3">
    <location>
        <begin position="377"/>
        <end position="426"/>
    </location>
</feature>
<dbReference type="AlphaFoldDB" id="A0A9W8CPF4"/>
<gene>
    <name evidence="5" type="primary">EAF1</name>
    <name evidence="5" type="ORF">LPJ53_006315</name>
</gene>
<dbReference type="InterPro" id="IPR014012">
    <property type="entry name" value="HSA_dom"/>
</dbReference>
<dbReference type="SMART" id="SM00573">
    <property type="entry name" value="HSA"/>
    <property type="match status" value="1"/>
</dbReference>
<accession>A0A9W8CPF4</accession>
<dbReference type="GO" id="GO:0005634">
    <property type="term" value="C:nucleus"/>
    <property type="evidence" value="ECO:0007669"/>
    <property type="project" value="UniProtKB-SubCell"/>
</dbReference>
<name>A0A9W8CPF4_9FUNG</name>
<dbReference type="EMBL" id="JANBOJ010000660">
    <property type="protein sequence ID" value="KAJ1718782.1"/>
    <property type="molecule type" value="Genomic_DNA"/>
</dbReference>
<feature type="non-terminal residue" evidence="5">
    <location>
        <position position="893"/>
    </location>
</feature>
<organism evidence="5 6">
    <name type="scientific">Coemansia erecta</name>
    <dbReference type="NCBI Taxonomy" id="147472"/>
    <lineage>
        <taxon>Eukaryota</taxon>
        <taxon>Fungi</taxon>
        <taxon>Fungi incertae sedis</taxon>
        <taxon>Zoopagomycota</taxon>
        <taxon>Kickxellomycotina</taxon>
        <taxon>Kickxellomycetes</taxon>
        <taxon>Kickxellales</taxon>
        <taxon>Kickxellaceae</taxon>
        <taxon>Coemansia</taxon>
    </lineage>
</organism>
<feature type="region of interest" description="Disordered" evidence="3">
    <location>
        <begin position="279"/>
        <end position="309"/>
    </location>
</feature>
<reference evidence="5" key="1">
    <citation type="submission" date="2022-07" db="EMBL/GenBank/DDBJ databases">
        <title>Phylogenomic reconstructions and comparative analyses of Kickxellomycotina fungi.</title>
        <authorList>
            <person name="Reynolds N.K."/>
            <person name="Stajich J.E."/>
            <person name="Barry K."/>
            <person name="Grigoriev I.V."/>
            <person name="Crous P."/>
            <person name="Smith M.E."/>
        </authorList>
    </citation>
    <scope>NUCLEOTIDE SEQUENCE</scope>
    <source>
        <strain evidence="5">NBRC 32514</strain>
    </source>
</reference>
<keyword evidence="2" id="KW-0539">Nucleus</keyword>
<evidence type="ECO:0000313" key="6">
    <source>
        <dbReference type="Proteomes" id="UP001149813"/>
    </source>
</evidence>
<dbReference type="GO" id="GO:0006281">
    <property type="term" value="P:DNA repair"/>
    <property type="evidence" value="ECO:0007669"/>
    <property type="project" value="TreeGrafter"/>
</dbReference>
<dbReference type="Proteomes" id="UP001149813">
    <property type="component" value="Unassembled WGS sequence"/>
</dbReference>
<sequence length="893" mass="98045">MTAASDILTTAITGSSISLQQFIESYSDSPELAFESAREIGKINWEVPSQQTTYKIQQASDMEVDDLTSDGALSEGSVTEDDIDDEATSIAHLMHPDDIVFMAQRGVIDIAEVIKCYASRDAEMLGNNMLSYNYLENIENTNGRSMNMYNWMVHMQGQPLCEIVQRSDKLVSTKDWDYMREELIHMRVMERIDELKEKGKWSFWQPQKHRAPPRGKAHWDYLLDEALWMHADFSEERKLRVAMARTISSWVMDYHYAKNKKLYTVRRRKHLLPDAFFDRAPASNTTEQSPLPSQGTLMTENPDENSSAVATDNVGSAVDALSVESTTQRSPPLPAADLKDTDTHDDDGSVRPAPESNVSSNTSDVSEILQPSGDAANESTESSGTNAAAVPTSVNGSHANGDSAPTTQNHVYDTVLTGTQADTSPNPAHRPDDAAADGSEPMVKIEPSTESGTEAKPLGEDDTPLPADIPESNSAADQTDNAVEGDADTPNTTQDRNVSTLGESGEDHVVPTGNGGFDNSLSVFQILAQLPQTEQMETILGDSIYALQSLSSLMPYGPAWDDTYCDVLDASPVVPICKTMWPDYGIDSIGEEDGMYYSSAGDYETMVDSCDLVSFGGDDTGSLPAMESDGPGARSIFTRNFLAPPLLPMFTQANKNPRMTHSTTGQPPADTPIQQATSEACPGQVVFEWSPDRDKMLAKIIQQFTGNWPLITETFNHVFSLYGSRAITSRLCFERWAIIKEDYSLDRTVVQTGFDEPEYGVRKSNGWSKQLTVGPNLQPLSAMQLATSIVSHSEVFKLVSSSKSKRESASKPTSVPPREIKPLAADQKVPTPAELSRTKYDQDRRLQQLLLEQRQATAAATASALAMQQNRAFSPQVQILHINRQIATLQALL</sequence>
<comment type="subcellular location">
    <subcellularLocation>
        <location evidence="1">Nucleus</location>
    </subcellularLocation>
</comment>
<evidence type="ECO:0000313" key="5">
    <source>
        <dbReference type="EMBL" id="KAJ1718782.1"/>
    </source>
</evidence>
<keyword evidence="6" id="KW-1185">Reference proteome</keyword>
<feature type="region of interest" description="Disordered" evidence="3">
    <location>
        <begin position="806"/>
        <end position="836"/>
    </location>
</feature>
<dbReference type="OrthoDB" id="5364245at2759"/>
<evidence type="ECO:0000259" key="4">
    <source>
        <dbReference type="PROSITE" id="PS51204"/>
    </source>
</evidence>
<protein>
    <submittedName>
        <fullName evidence="5">Chromatin modification- protein VID21</fullName>
    </submittedName>
</protein>
<feature type="domain" description="HSA" evidence="4">
    <location>
        <begin position="206"/>
        <end position="274"/>
    </location>
</feature>
<comment type="caution">
    <text evidence="5">The sequence shown here is derived from an EMBL/GenBank/DDBJ whole genome shotgun (WGS) entry which is preliminary data.</text>
</comment>
<proteinExistence type="predicted"/>
<feature type="compositionally biased region" description="Polar residues" evidence="3">
    <location>
        <begin position="489"/>
        <end position="502"/>
    </location>
</feature>
<evidence type="ECO:0000256" key="1">
    <source>
        <dbReference type="ARBA" id="ARBA00004123"/>
    </source>
</evidence>
<feature type="compositionally biased region" description="Polar residues" evidence="3">
    <location>
        <begin position="356"/>
        <end position="365"/>
    </location>
</feature>
<dbReference type="PANTHER" id="PTHR46459">
    <property type="entry name" value="E1A-BINDING PROTEIN P400-RELATED"/>
    <property type="match status" value="1"/>
</dbReference>
<feature type="compositionally biased region" description="Polar residues" evidence="3">
    <location>
        <begin position="282"/>
        <end position="309"/>
    </location>
</feature>
<evidence type="ECO:0000256" key="3">
    <source>
        <dbReference type="SAM" id="MobiDB-lite"/>
    </source>
</evidence>
<feature type="region of interest" description="Disordered" evidence="3">
    <location>
        <begin position="321"/>
        <end position="510"/>
    </location>
</feature>
<dbReference type="GO" id="GO:0035267">
    <property type="term" value="C:NuA4 histone acetyltransferase complex"/>
    <property type="evidence" value="ECO:0007669"/>
    <property type="project" value="TreeGrafter"/>
</dbReference>
<dbReference type="PROSITE" id="PS51204">
    <property type="entry name" value="HSA"/>
    <property type="match status" value="1"/>
</dbReference>